<dbReference type="RefSeq" id="WP_142089439.1">
    <property type="nucleotide sequence ID" value="NZ_CP035485.1"/>
</dbReference>
<reference evidence="3" key="1">
    <citation type="submission" date="2019-01" db="EMBL/GenBank/DDBJ databases">
        <title>Genomic analysis of Salicibibacter sp. NKC3-5.</title>
        <authorList>
            <person name="Oh Y.J."/>
        </authorList>
    </citation>
    <scope>NUCLEOTIDE SEQUENCE [LARGE SCALE GENOMIC DNA]</scope>
    <source>
        <strain evidence="3">NKC3-5</strain>
    </source>
</reference>
<dbReference type="Proteomes" id="UP000319756">
    <property type="component" value="Chromosome"/>
</dbReference>
<proteinExistence type="predicted"/>
<evidence type="ECO:0000313" key="2">
    <source>
        <dbReference type="EMBL" id="QDI91389.1"/>
    </source>
</evidence>
<evidence type="ECO:0000313" key="3">
    <source>
        <dbReference type="Proteomes" id="UP000319756"/>
    </source>
</evidence>
<dbReference type="InterPro" id="IPR001279">
    <property type="entry name" value="Metallo-B-lactamas"/>
</dbReference>
<protein>
    <submittedName>
        <fullName evidence="2">MBL fold metallo-hydrolase</fullName>
    </submittedName>
</protein>
<dbReference type="SUPFAM" id="SSF56281">
    <property type="entry name" value="Metallo-hydrolase/oxidoreductase"/>
    <property type="match status" value="1"/>
</dbReference>
<dbReference type="GO" id="GO:0016787">
    <property type="term" value="F:hydrolase activity"/>
    <property type="evidence" value="ECO:0007669"/>
    <property type="project" value="UniProtKB-KW"/>
</dbReference>
<evidence type="ECO:0000259" key="1">
    <source>
        <dbReference type="Pfam" id="PF00753"/>
    </source>
</evidence>
<dbReference type="PANTHER" id="PTHR30619:SF7">
    <property type="entry name" value="BETA-LACTAMASE DOMAIN PROTEIN"/>
    <property type="match status" value="1"/>
</dbReference>
<keyword evidence="3" id="KW-1185">Reference proteome</keyword>
<dbReference type="PANTHER" id="PTHR30619">
    <property type="entry name" value="DNA INTERNALIZATION/COMPETENCE PROTEIN COMEC/REC2"/>
    <property type="match status" value="1"/>
</dbReference>
<dbReference type="Gene3D" id="3.60.15.10">
    <property type="entry name" value="Ribonuclease Z/Hydroxyacylglutathione hydrolase-like"/>
    <property type="match status" value="1"/>
</dbReference>
<keyword evidence="2" id="KW-0378">Hydrolase</keyword>
<gene>
    <name evidence="2" type="ORF">EPH95_09535</name>
</gene>
<dbReference type="Pfam" id="PF00753">
    <property type="entry name" value="Lactamase_B"/>
    <property type="match status" value="1"/>
</dbReference>
<feature type="domain" description="Metallo-beta-lactamase" evidence="1">
    <location>
        <begin position="58"/>
        <end position="127"/>
    </location>
</feature>
<dbReference type="EMBL" id="CP035485">
    <property type="protein sequence ID" value="QDI91389.1"/>
    <property type="molecule type" value="Genomic_DNA"/>
</dbReference>
<name>A0A514LHS8_9BACI</name>
<dbReference type="OrthoDB" id="9761531at2"/>
<organism evidence="2 3">
    <name type="scientific">Salicibibacter halophilus</name>
    <dbReference type="NCBI Taxonomy" id="2502791"/>
    <lineage>
        <taxon>Bacteria</taxon>
        <taxon>Bacillati</taxon>
        <taxon>Bacillota</taxon>
        <taxon>Bacilli</taxon>
        <taxon>Bacillales</taxon>
        <taxon>Bacillaceae</taxon>
        <taxon>Salicibibacter</taxon>
    </lineage>
</organism>
<dbReference type="KEGG" id="sale:EPH95_09535"/>
<sequence length="137" mass="15059">MVRHRWWLLLIGLGILVVGCSKGTFTGSLEEIADDKPKEEMDAAPPTVEGESSISFLDVGQGDSTLIQEGNTTILIDTGRHDDDAIFDHLETHGVTDIDLLVFTHPHADHIGNGDKIVEAYEPEEVWMDGNETDGYI</sequence>
<dbReference type="AlphaFoldDB" id="A0A514LHS8"/>
<dbReference type="InterPro" id="IPR052159">
    <property type="entry name" value="Competence_DNA_uptake"/>
</dbReference>
<accession>A0A514LHS8</accession>
<dbReference type="InterPro" id="IPR036866">
    <property type="entry name" value="RibonucZ/Hydroxyglut_hydro"/>
</dbReference>
<dbReference type="PROSITE" id="PS51257">
    <property type="entry name" value="PROKAR_LIPOPROTEIN"/>
    <property type="match status" value="1"/>
</dbReference>